<comment type="caution">
    <text evidence="2">The sequence shown here is derived from an EMBL/GenBank/DDBJ whole genome shotgun (WGS) entry which is preliminary data.</text>
</comment>
<dbReference type="Proteomes" id="UP001497623">
    <property type="component" value="Unassembled WGS sequence"/>
</dbReference>
<name>A0AAV2PST7_MEGNR</name>
<sequence length="119" mass="12939">LMLLNAVIFCMAIIWTSGAPNPGVNVDIVININGKSASGSGVEYPLGIEGSKCDADRESGNNTFLAPSGRKQACHQIANNGQQCVKRIKDNEFCSWHCKEPGTNGAKKWCFTDRSAWDY</sequence>
<feature type="signal peptide" evidence="1">
    <location>
        <begin position="1"/>
        <end position="18"/>
    </location>
</feature>
<dbReference type="EMBL" id="CAXKWB010001076">
    <property type="protein sequence ID" value="CAL4063258.1"/>
    <property type="molecule type" value="Genomic_DNA"/>
</dbReference>
<organism evidence="2 3">
    <name type="scientific">Meganyctiphanes norvegica</name>
    <name type="common">Northern krill</name>
    <name type="synonym">Thysanopoda norvegica</name>
    <dbReference type="NCBI Taxonomy" id="48144"/>
    <lineage>
        <taxon>Eukaryota</taxon>
        <taxon>Metazoa</taxon>
        <taxon>Ecdysozoa</taxon>
        <taxon>Arthropoda</taxon>
        <taxon>Crustacea</taxon>
        <taxon>Multicrustacea</taxon>
        <taxon>Malacostraca</taxon>
        <taxon>Eumalacostraca</taxon>
        <taxon>Eucarida</taxon>
        <taxon>Euphausiacea</taxon>
        <taxon>Euphausiidae</taxon>
        <taxon>Meganyctiphanes</taxon>
    </lineage>
</organism>
<dbReference type="AlphaFoldDB" id="A0AAV2PST7"/>
<evidence type="ECO:0008006" key="4">
    <source>
        <dbReference type="Google" id="ProtNLM"/>
    </source>
</evidence>
<accession>A0AAV2PST7</accession>
<proteinExistence type="predicted"/>
<feature type="chain" id="PRO_5043729916" description="Secreted protein" evidence="1">
    <location>
        <begin position="19"/>
        <end position="119"/>
    </location>
</feature>
<protein>
    <recommendedName>
        <fullName evidence="4">Secreted protein</fullName>
    </recommendedName>
</protein>
<reference evidence="2 3" key="1">
    <citation type="submission" date="2024-05" db="EMBL/GenBank/DDBJ databases">
        <authorList>
            <person name="Wallberg A."/>
        </authorList>
    </citation>
    <scope>NUCLEOTIDE SEQUENCE [LARGE SCALE GENOMIC DNA]</scope>
</reference>
<gene>
    <name evidence="2" type="ORF">MNOR_LOCUS3221</name>
</gene>
<feature type="non-terminal residue" evidence="2">
    <location>
        <position position="119"/>
    </location>
</feature>
<keyword evidence="1" id="KW-0732">Signal</keyword>
<evidence type="ECO:0000313" key="3">
    <source>
        <dbReference type="Proteomes" id="UP001497623"/>
    </source>
</evidence>
<feature type="non-terminal residue" evidence="2">
    <location>
        <position position="1"/>
    </location>
</feature>
<keyword evidence="3" id="KW-1185">Reference proteome</keyword>
<evidence type="ECO:0000256" key="1">
    <source>
        <dbReference type="SAM" id="SignalP"/>
    </source>
</evidence>
<evidence type="ECO:0000313" key="2">
    <source>
        <dbReference type="EMBL" id="CAL4063258.1"/>
    </source>
</evidence>